<keyword evidence="3" id="KW-1227">Viral tail protein</keyword>
<dbReference type="InterPro" id="IPR005604">
    <property type="entry name" value="Phage_T7_tail_fibre-like_N"/>
</dbReference>
<evidence type="ECO:0000256" key="5">
    <source>
        <dbReference type="ARBA" id="ARBA00022844"/>
    </source>
</evidence>
<keyword evidence="2" id="KW-0945">Host-virus interaction</keyword>
<evidence type="ECO:0000256" key="2">
    <source>
        <dbReference type="ARBA" id="ARBA00022581"/>
    </source>
</evidence>
<protein>
    <submittedName>
        <fullName evidence="10">Tail fiber protein</fullName>
    </submittedName>
</protein>
<dbReference type="GO" id="GO:0098015">
    <property type="term" value="C:virus tail"/>
    <property type="evidence" value="ECO:0007669"/>
    <property type="project" value="UniProtKB-KW"/>
</dbReference>
<gene>
    <name evidence="10" type="ORF">KNP_043</name>
</gene>
<name>A0A1W6JS06_9CAUD</name>
<feature type="compositionally biased region" description="Low complexity" evidence="8">
    <location>
        <begin position="263"/>
        <end position="283"/>
    </location>
</feature>
<evidence type="ECO:0000256" key="8">
    <source>
        <dbReference type="SAM" id="MobiDB-lite"/>
    </source>
</evidence>
<feature type="domain" description="Bacteriophage T7 tail fibre protein-like N-terminal" evidence="9">
    <location>
        <begin position="1"/>
        <end position="131"/>
    </location>
</feature>
<evidence type="ECO:0000256" key="6">
    <source>
        <dbReference type="ARBA" id="ARBA00023165"/>
    </source>
</evidence>
<evidence type="ECO:0000256" key="7">
    <source>
        <dbReference type="ARBA" id="ARBA00023296"/>
    </source>
</evidence>
<dbReference type="GO" id="GO:0098671">
    <property type="term" value="P:adhesion receptor-mediated virion attachment to host cell"/>
    <property type="evidence" value="ECO:0007669"/>
    <property type="project" value="UniProtKB-KW"/>
</dbReference>
<proteinExistence type="predicted"/>
<keyword evidence="4" id="KW-1161">Viral attachment to host cell</keyword>
<dbReference type="Proteomes" id="UP000223642">
    <property type="component" value="Segment"/>
</dbReference>
<evidence type="ECO:0000256" key="1">
    <source>
        <dbReference type="ARBA" id="ARBA00004328"/>
    </source>
</evidence>
<evidence type="ECO:0000256" key="4">
    <source>
        <dbReference type="ARBA" id="ARBA00022804"/>
    </source>
</evidence>
<feature type="region of interest" description="Disordered" evidence="8">
    <location>
        <begin position="263"/>
        <end position="292"/>
    </location>
</feature>
<evidence type="ECO:0000259" key="9">
    <source>
        <dbReference type="Pfam" id="PF03906"/>
    </source>
</evidence>
<accession>A0A1W6JS06</accession>
<keyword evidence="6" id="KW-1233">Viral attachment to host adhesion receptor</keyword>
<reference evidence="10 11" key="1">
    <citation type="submission" date="2017-03" db="EMBL/GenBank/DDBJ databases">
        <title>Complete genome sequence of two novel autographiviruses infecting bacterium from Pseudomonas fluorescens group.</title>
        <authorList>
            <person name="Barylski J."/>
            <person name="Nowicki G."/>
            <person name="Walkowiak-Nowicka K."/>
        </authorList>
    </citation>
    <scope>NUCLEOTIDE SEQUENCE [LARGE SCALE GENOMIC DNA]</scope>
    <source>
        <strain evidence="10 11">KNP</strain>
    </source>
</reference>
<dbReference type="Pfam" id="PF03906">
    <property type="entry name" value="Phage_T7_tail"/>
    <property type="match status" value="1"/>
</dbReference>
<keyword evidence="7" id="KW-1160">Virus entry into host cell</keyword>
<evidence type="ECO:0000313" key="11">
    <source>
        <dbReference type="Proteomes" id="UP000223642"/>
    </source>
</evidence>
<evidence type="ECO:0000313" key="10">
    <source>
        <dbReference type="EMBL" id="ARM69656.1"/>
    </source>
</evidence>
<dbReference type="EMBL" id="KY798121">
    <property type="protein sequence ID" value="ARM69656.1"/>
    <property type="molecule type" value="Genomic_DNA"/>
</dbReference>
<keyword evidence="11" id="KW-1185">Reference proteome</keyword>
<keyword evidence="5" id="KW-0946">Virion</keyword>
<evidence type="ECO:0000256" key="3">
    <source>
        <dbReference type="ARBA" id="ARBA00022732"/>
    </source>
</evidence>
<organism evidence="10 11">
    <name type="scientific">Pseudomonas phage KNP</name>
    <dbReference type="NCBI Taxonomy" id="2783802"/>
    <lineage>
        <taxon>Viruses</taxon>
        <taxon>Duplodnaviria</taxon>
        <taxon>Heunggongvirae</taxon>
        <taxon>Uroviricota</taxon>
        <taxon>Caudoviricetes</taxon>
        <taxon>Autographivirales</taxon>
        <taxon>Autotranscriptaviridae</taxon>
        <taxon>Studiervirinae</taxon>
        <taxon>Ghunavirus</taxon>
        <taxon>Ghunavirus KNP</taxon>
    </lineage>
</organism>
<comment type="subcellular location">
    <subcellularLocation>
        <location evidence="1">Virion</location>
    </subcellularLocation>
</comment>
<sequence>MATTPKTVRTYALDGTKKDFTIPFEYLARKFVVVTLIGATRRELILNTEYRFTTNTTITTNKAWGPADNFDLIEIRRLTSATERLVDFADGSILRAYDLNISQVQSLHIAEEARDLTADTIGVNNDGDLDARARKIVNLADGVNDGDAVNLRQQKQWAGSALNSANASAASAAASESSRQASLAQAQASAASAAASLTYSQNSQQSAVNSFTSESNSLNYAQASQAARDLSQAWSSKAEDSVVSGSLYSSYHYSRKSAASATASQTSATNSANSASFSTTEANRATTQADRAKTEADKLGNFNGLAGALDSVNGTTVVWKGDQISKTGKFISRSDSEANFTFAKADGTDLIRLVRTADRGVQLYGDLSGDGSRMLWSATGVTVPKTLTVNGQTTLSGTQVNGNISMTGSLLAAGNVQAKGGNLNVYAAAANANSHVWYYNSDGATRGIIYAGTDNAIRIQGGSNVVAATFDQAGGSTFNYLSANRGSNQSFFYSPYAQLDGSMYGTCCLQLQGTGGGVANLGFHNAGRVAGALWLNTDNQLWWMQNSGNNQQLTTNQNVMNHIGGMTADQVGSIASMYNQSGANSGPNGGVAGSGLRFASHNNVSGTAGSGSWRCLGSGNNGGVCNYVRYA</sequence>
<dbReference type="GO" id="GO:0046718">
    <property type="term" value="P:symbiont entry into host cell"/>
    <property type="evidence" value="ECO:0007669"/>
    <property type="project" value="UniProtKB-KW"/>
</dbReference>